<name>A0A5P8VZ68_9NOSO</name>
<dbReference type="EMBL" id="CP045226">
    <property type="protein sequence ID" value="QFS45700.1"/>
    <property type="molecule type" value="Genomic_DNA"/>
</dbReference>
<accession>A0A5P8VZ68</accession>
<evidence type="ECO:0000313" key="1">
    <source>
        <dbReference type="EMBL" id="QFS45700.1"/>
    </source>
</evidence>
<protein>
    <submittedName>
        <fullName evidence="1">Uncharacterized protein</fullName>
    </submittedName>
</protein>
<gene>
    <name evidence="1" type="ORF">GXM_03177</name>
</gene>
<dbReference type="RefSeq" id="WP_152589166.1">
    <property type="nucleotide sequence ID" value="NZ_CP045226.1"/>
</dbReference>
<reference evidence="1 2" key="1">
    <citation type="submission" date="2019-10" db="EMBL/GenBank/DDBJ databases">
        <title>Genomic and transcriptomic insights into the perfect genentic adaptation of a filamentous nitrogen-fixing cyanobacterium to rice fields.</title>
        <authorList>
            <person name="Chen Z."/>
        </authorList>
    </citation>
    <scope>NUCLEOTIDE SEQUENCE [LARGE SCALE GENOMIC DNA]</scope>
    <source>
        <strain evidence="1">CCNUC1</strain>
    </source>
</reference>
<organism evidence="1 2">
    <name type="scientific">Nostoc sphaeroides CCNUC1</name>
    <dbReference type="NCBI Taxonomy" id="2653204"/>
    <lineage>
        <taxon>Bacteria</taxon>
        <taxon>Bacillati</taxon>
        <taxon>Cyanobacteriota</taxon>
        <taxon>Cyanophyceae</taxon>
        <taxon>Nostocales</taxon>
        <taxon>Nostocaceae</taxon>
        <taxon>Nostoc</taxon>
    </lineage>
</organism>
<dbReference type="Gene3D" id="3.90.1570.30">
    <property type="match status" value="1"/>
</dbReference>
<keyword evidence="2" id="KW-1185">Reference proteome</keyword>
<dbReference type="AlphaFoldDB" id="A0A5P8VZ68"/>
<dbReference type="Proteomes" id="UP000326678">
    <property type="component" value="Chromosome Gxm1"/>
</dbReference>
<evidence type="ECO:0000313" key="2">
    <source>
        <dbReference type="Proteomes" id="UP000326678"/>
    </source>
</evidence>
<sequence length="289" mass="33167">MFSDFDFLLLDDPSFKEDSVREELIVPLLKALGYSASGPGKIIRSKTLTHPFVYIGSKKYQVSIIPDYLLIADEKNCWILEAKAPSEQILSGKNTEQAFSYAIHPEIRAFRYALCNGRQLVIFDVNRTTPILVVNMSEIDVHFQYIQRLLNPLAFTKPNIFDYKPDFGLYLHKLGFKTESLHQFLPTFMPLITKVEDDLYTFVVNIKYGDDFLAASFDFDEVLFQQLLQALPASKAQEVRNSLRRQPFSICFKNNTAPEVNLLAKLGETVYSNDNEDYCPLIVEKFFAI</sequence>
<proteinExistence type="predicted"/>
<dbReference type="KEGG" id="nsh:GXM_03177"/>